<protein>
    <recommendedName>
        <fullName evidence="4 19">Peroxidase</fullName>
        <ecNumber evidence="4 19">1.11.1.7</ecNumber>
    </recommendedName>
</protein>
<dbReference type="PANTHER" id="PTHR31517:SF59">
    <property type="entry name" value="PEROXIDASE"/>
    <property type="match status" value="1"/>
</dbReference>
<feature type="binding site" evidence="16">
    <location>
        <position position="165"/>
    </location>
    <ligand>
        <name>Ca(2+)</name>
        <dbReference type="ChEBI" id="CHEBI:29108"/>
        <label>2</label>
    </ligand>
</feature>
<comment type="similarity">
    <text evidence="19">Belongs to the peroxidase family. Classical plant (class III) peroxidase subfamily.</text>
</comment>
<feature type="chain" id="PRO_5021040628" description="Peroxidase" evidence="19">
    <location>
        <begin position="27"/>
        <end position="298"/>
    </location>
</feature>
<evidence type="ECO:0000313" key="21">
    <source>
        <dbReference type="EMBL" id="TKS12340.1"/>
    </source>
</evidence>
<feature type="binding site" evidence="16">
    <location>
        <position position="217"/>
    </location>
    <ligand>
        <name>Ca(2+)</name>
        <dbReference type="ChEBI" id="CHEBI:29108"/>
        <label>2</label>
    </ligand>
</feature>
<keyword evidence="5 19" id="KW-0964">Secreted</keyword>
<feature type="binding site" description="axial binding residue" evidence="16">
    <location>
        <position position="164"/>
    </location>
    <ligand>
        <name>heme b</name>
        <dbReference type="ChEBI" id="CHEBI:60344"/>
    </ligand>
    <ligandPart>
        <name>Fe</name>
        <dbReference type="ChEBI" id="CHEBI:18248"/>
    </ligandPart>
</feature>
<dbReference type="GO" id="GO:0005576">
    <property type="term" value="C:extracellular region"/>
    <property type="evidence" value="ECO:0007669"/>
    <property type="project" value="UniProtKB-SubCell"/>
</dbReference>
<dbReference type="PRINTS" id="PR00458">
    <property type="entry name" value="PEROXIDASE"/>
</dbReference>
<keyword evidence="10 19" id="KW-0560">Oxidoreductase</keyword>
<feature type="binding site" evidence="16">
    <location>
        <position position="75"/>
    </location>
    <ligand>
        <name>Ca(2+)</name>
        <dbReference type="ChEBI" id="CHEBI:29108"/>
        <label>1</label>
    </ligand>
</feature>
<feature type="disulfide bond" evidence="18">
    <location>
        <begin position="171"/>
        <end position="203"/>
    </location>
</feature>
<keyword evidence="19" id="KW-0732">Signal</keyword>
<comment type="catalytic activity">
    <reaction evidence="1 19">
        <text>2 a phenolic donor + H2O2 = 2 a phenolic radical donor + 2 H2O</text>
        <dbReference type="Rhea" id="RHEA:56136"/>
        <dbReference type="ChEBI" id="CHEBI:15377"/>
        <dbReference type="ChEBI" id="CHEBI:16240"/>
        <dbReference type="ChEBI" id="CHEBI:139520"/>
        <dbReference type="ChEBI" id="CHEBI:139521"/>
        <dbReference type="EC" id="1.11.1.7"/>
    </reaction>
</comment>
<feature type="signal peptide" evidence="19">
    <location>
        <begin position="1"/>
        <end position="26"/>
    </location>
</feature>
<accession>A0A4U5QNC9</accession>
<keyword evidence="12 18" id="KW-1015">Disulfide bond</keyword>
<dbReference type="GO" id="GO:0046872">
    <property type="term" value="F:metal ion binding"/>
    <property type="evidence" value="ECO:0007669"/>
    <property type="project" value="UniProtKB-UniRule"/>
</dbReference>
<keyword evidence="8 16" id="KW-0479">Metal-binding</keyword>
<evidence type="ECO:0000256" key="19">
    <source>
        <dbReference type="RuleBase" id="RU362060"/>
    </source>
</evidence>
<feature type="binding site" evidence="16">
    <location>
        <position position="73"/>
    </location>
    <ligand>
        <name>Ca(2+)</name>
        <dbReference type="ChEBI" id="CHEBI:29108"/>
        <label>1</label>
    </ligand>
</feature>
<dbReference type="GO" id="GO:0020037">
    <property type="term" value="F:heme binding"/>
    <property type="evidence" value="ECO:0007669"/>
    <property type="project" value="UniProtKB-UniRule"/>
</dbReference>
<feature type="active site" description="Proton acceptor" evidence="14">
    <location>
        <position position="69"/>
    </location>
</feature>
<keyword evidence="13 19" id="KW-0376">Hydrogen peroxide</keyword>
<dbReference type="PROSITE" id="PS00436">
    <property type="entry name" value="PEROXIDASE_2"/>
    <property type="match status" value="1"/>
</dbReference>
<dbReference type="GO" id="GO:0006979">
    <property type="term" value="P:response to oxidative stress"/>
    <property type="evidence" value="ECO:0007669"/>
    <property type="project" value="UniProtKB-UniRule"/>
</dbReference>
<dbReference type="Gene3D" id="1.10.420.10">
    <property type="entry name" value="Peroxidase, domain 2"/>
    <property type="match status" value="1"/>
</dbReference>
<evidence type="ECO:0000256" key="6">
    <source>
        <dbReference type="ARBA" id="ARBA00022559"/>
    </source>
</evidence>
<feature type="binding site" evidence="16">
    <location>
        <position position="70"/>
    </location>
    <ligand>
        <name>Ca(2+)</name>
        <dbReference type="ChEBI" id="CHEBI:29108"/>
        <label>1</label>
    </ligand>
</feature>
<dbReference type="InterPro" id="IPR002016">
    <property type="entry name" value="Haem_peroxidase"/>
</dbReference>
<feature type="disulfide bond" evidence="18">
    <location>
        <begin position="71"/>
        <end position="76"/>
    </location>
</feature>
<evidence type="ECO:0000256" key="12">
    <source>
        <dbReference type="ARBA" id="ARBA00023157"/>
    </source>
</evidence>
<dbReference type="PANTHER" id="PTHR31517">
    <property type="match status" value="1"/>
</dbReference>
<organism evidence="21">
    <name type="scientific">Populus alba</name>
    <name type="common">White poplar</name>
    <dbReference type="NCBI Taxonomy" id="43335"/>
    <lineage>
        <taxon>Eukaryota</taxon>
        <taxon>Viridiplantae</taxon>
        <taxon>Streptophyta</taxon>
        <taxon>Embryophyta</taxon>
        <taxon>Tracheophyta</taxon>
        <taxon>Spermatophyta</taxon>
        <taxon>Magnoliopsida</taxon>
        <taxon>eudicotyledons</taxon>
        <taxon>Gunneridae</taxon>
        <taxon>Pentapetalae</taxon>
        <taxon>rosids</taxon>
        <taxon>fabids</taxon>
        <taxon>Malpighiales</taxon>
        <taxon>Salicaceae</taxon>
        <taxon>Saliceae</taxon>
        <taxon>Populus</taxon>
    </lineage>
</organism>
<dbReference type="PROSITE" id="PS50873">
    <property type="entry name" value="PEROXIDASE_4"/>
    <property type="match status" value="1"/>
</dbReference>
<evidence type="ECO:0000256" key="11">
    <source>
        <dbReference type="ARBA" id="ARBA00023004"/>
    </source>
</evidence>
<comment type="function">
    <text evidence="2">Removal of H(2)O(2), oxidation of toxic reductants, biosynthesis and degradation of lignin, suberization, auxin catabolism, response to environmental stresses such as wounding, pathogen attack and oxidative stress. These functions might be dependent on each isozyme/isoform in each plant tissue.</text>
</comment>
<name>A0A4U5QNC9_POPAL</name>
<keyword evidence="9 16" id="KW-0106">Calcium</keyword>
<dbReference type="InterPro" id="IPR000823">
    <property type="entry name" value="Peroxidase_pln"/>
</dbReference>
<dbReference type="EC" id="1.11.1.7" evidence="4 19"/>
<evidence type="ECO:0000256" key="3">
    <source>
        <dbReference type="ARBA" id="ARBA00006873"/>
    </source>
</evidence>
<evidence type="ECO:0000256" key="15">
    <source>
        <dbReference type="PIRSR" id="PIRSR600823-2"/>
    </source>
</evidence>
<dbReference type="EMBL" id="RCHU01000176">
    <property type="protein sequence ID" value="TKS12340.1"/>
    <property type="molecule type" value="Genomic_DNA"/>
</dbReference>
<dbReference type="GO" id="GO:0140825">
    <property type="term" value="F:lactoperoxidase activity"/>
    <property type="evidence" value="ECO:0007669"/>
    <property type="project" value="UniProtKB-EC"/>
</dbReference>
<evidence type="ECO:0000256" key="18">
    <source>
        <dbReference type="PIRSR" id="PIRSR600823-5"/>
    </source>
</evidence>
<comment type="similarity">
    <text evidence="3">Belongs to the peroxidase family. Ascorbate peroxidase subfamily.</text>
</comment>
<dbReference type="FunFam" id="1.10.420.10:FF:000001">
    <property type="entry name" value="Peroxidase"/>
    <property type="match status" value="1"/>
</dbReference>
<evidence type="ECO:0000256" key="1">
    <source>
        <dbReference type="ARBA" id="ARBA00000189"/>
    </source>
</evidence>
<evidence type="ECO:0000256" key="13">
    <source>
        <dbReference type="ARBA" id="ARBA00023324"/>
    </source>
</evidence>
<evidence type="ECO:0000256" key="2">
    <source>
        <dbReference type="ARBA" id="ARBA00002322"/>
    </source>
</evidence>
<dbReference type="Gene3D" id="1.10.520.10">
    <property type="match status" value="1"/>
</dbReference>
<feature type="domain" description="Plant heme peroxidase family profile" evidence="20">
    <location>
        <begin position="28"/>
        <end position="297"/>
    </location>
</feature>
<dbReference type="GO" id="GO:0042744">
    <property type="term" value="P:hydrogen peroxide catabolic process"/>
    <property type="evidence" value="ECO:0007669"/>
    <property type="project" value="UniProtKB-KW"/>
</dbReference>
<evidence type="ECO:0000256" key="17">
    <source>
        <dbReference type="PIRSR" id="PIRSR600823-4"/>
    </source>
</evidence>
<feature type="binding site" evidence="15">
    <location>
        <position position="134"/>
    </location>
    <ligand>
        <name>substrate</name>
    </ligand>
</feature>
<evidence type="ECO:0000256" key="16">
    <source>
        <dbReference type="PIRSR" id="PIRSR600823-3"/>
    </source>
</evidence>
<feature type="binding site" evidence="16">
    <location>
        <position position="79"/>
    </location>
    <ligand>
        <name>Ca(2+)</name>
        <dbReference type="ChEBI" id="CHEBI:29108"/>
        <label>1</label>
    </ligand>
</feature>
<feature type="binding site" evidence="16">
    <location>
        <position position="91"/>
    </location>
    <ligand>
        <name>Ca(2+)</name>
        <dbReference type="ChEBI" id="CHEBI:29108"/>
        <label>1</label>
    </ligand>
</feature>
<evidence type="ECO:0000256" key="7">
    <source>
        <dbReference type="ARBA" id="ARBA00022617"/>
    </source>
</evidence>
<dbReference type="SUPFAM" id="SSF48113">
    <property type="entry name" value="Heme-dependent peroxidases"/>
    <property type="match status" value="1"/>
</dbReference>
<comment type="subcellular location">
    <subcellularLocation>
        <location evidence="19">Secreted</location>
    </subcellularLocation>
</comment>
<dbReference type="PROSITE" id="PS00435">
    <property type="entry name" value="PEROXIDASE_1"/>
    <property type="match status" value="1"/>
</dbReference>
<dbReference type="InterPro" id="IPR019793">
    <property type="entry name" value="Peroxidases_heam-ligand_BS"/>
</dbReference>
<dbReference type="PRINTS" id="PR00461">
    <property type="entry name" value="PLPEROXIDASE"/>
</dbReference>
<gene>
    <name evidence="21" type="ORF">D5086_0000064600</name>
</gene>
<dbReference type="Pfam" id="PF00141">
    <property type="entry name" value="peroxidase"/>
    <property type="match status" value="2"/>
</dbReference>
<evidence type="ECO:0000256" key="10">
    <source>
        <dbReference type="ARBA" id="ARBA00023002"/>
    </source>
</evidence>
<feature type="site" description="Transition state stabilizer" evidence="17">
    <location>
        <position position="65"/>
    </location>
</feature>
<comment type="caution">
    <text evidence="21">The sequence shown here is derived from an EMBL/GenBank/DDBJ whole genome shotgun (WGS) entry which is preliminary data.</text>
</comment>
<evidence type="ECO:0000256" key="14">
    <source>
        <dbReference type="PIRSR" id="PIRSR600823-1"/>
    </source>
</evidence>
<evidence type="ECO:0000256" key="9">
    <source>
        <dbReference type="ARBA" id="ARBA00022837"/>
    </source>
</evidence>
<comment type="cofactor">
    <cofactor evidence="16 19">
        <name>Ca(2+)</name>
        <dbReference type="ChEBI" id="CHEBI:29108"/>
    </cofactor>
    <text evidence="16 19">Binds 2 calcium ions per subunit.</text>
</comment>
<dbReference type="STRING" id="43335.A0A4U5QNC9"/>
<evidence type="ECO:0000259" key="20">
    <source>
        <dbReference type="PROSITE" id="PS50873"/>
    </source>
</evidence>
<feature type="binding site" evidence="16">
    <location>
        <position position="220"/>
    </location>
    <ligand>
        <name>Ca(2+)</name>
        <dbReference type="ChEBI" id="CHEBI:29108"/>
        <label>2</label>
    </ligand>
</feature>
<dbReference type="InterPro" id="IPR033905">
    <property type="entry name" value="Secretory_peroxidase"/>
</dbReference>
<dbReference type="AlphaFoldDB" id="A0A4U5QNC9"/>
<evidence type="ECO:0000256" key="5">
    <source>
        <dbReference type="ARBA" id="ARBA00022525"/>
    </source>
</evidence>
<feature type="binding site" evidence="16">
    <location>
        <position position="225"/>
    </location>
    <ligand>
        <name>Ca(2+)</name>
        <dbReference type="ChEBI" id="CHEBI:29108"/>
        <label>2</label>
    </ligand>
</feature>
<evidence type="ECO:0000256" key="8">
    <source>
        <dbReference type="ARBA" id="ARBA00022723"/>
    </source>
</evidence>
<sequence length="298" mass="33284">MDRVQLRLTQIFFLVLVLCVARGPNAQGLSYDFYDKTCPNVEKIIHNVVSQKLLEAPVAAAGALRIFFHDCFVEGCDASVLIASRESNKAERDAEINLSLPGDGYDVGGPRWEVKKGRRDGLISKASRVDGNLPQVNQTIPQLISLFKSKGLSTMDMVALSGGHTIGFSHCKEFMPRIYGYNSTFDIDPTMNQEYARTLRSPCPKKHLDPTVVALNDVTTPFIFDNAYYHNLKKGLGLLASDQMLLLDPLTRGYVDMMAADQQLFFNFFVESMIKLGQVRVKTGSDGEIRRRCDSFNN</sequence>
<dbReference type="InterPro" id="IPR010255">
    <property type="entry name" value="Haem_peroxidase_sf"/>
</dbReference>
<keyword evidence="6 19" id="KW-0575">Peroxidase</keyword>
<comment type="cofactor">
    <cofactor evidence="16 19">
        <name>heme b</name>
        <dbReference type="ChEBI" id="CHEBI:60344"/>
    </cofactor>
    <text evidence="16 19">Binds 1 heme b (iron(II)-protoporphyrin IX) group per subunit.</text>
</comment>
<feature type="binding site" evidence="16">
    <location>
        <position position="77"/>
    </location>
    <ligand>
        <name>Ca(2+)</name>
        <dbReference type="ChEBI" id="CHEBI:29108"/>
        <label>1</label>
    </ligand>
</feature>
<keyword evidence="7 19" id="KW-0349">Heme</keyword>
<keyword evidence="11 16" id="KW-0408">Iron</keyword>
<dbReference type="CDD" id="cd00693">
    <property type="entry name" value="secretory_peroxidase"/>
    <property type="match status" value="1"/>
</dbReference>
<evidence type="ECO:0000256" key="4">
    <source>
        <dbReference type="ARBA" id="ARBA00012313"/>
    </source>
</evidence>
<reference evidence="21" key="1">
    <citation type="submission" date="2018-10" db="EMBL/GenBank/DDBJ databases">
        <title>Population genomic analysis revealed the cold adaptation of white poplar.</title>
        <authorList>
            <person name="Liu Y.-J."/>
        </authorList>
    </citation>
    <scope>NUCLEOTIDE SEQUENCE [LARGE SCALE GENOMIC DNA]</scope>
    <source>
        <strain evidence="21">PAL-ZL1</strain>
    </source>
</reference>
<dbReference type="InterPro" id="IPR019794">
    <property type="entry name" value="Peroxidases_AS"/>
</dbReference>
<proteinExistence type="inferred from homology"/>